<dbReference type="Gene3D" id="1.10.287.620">
    <property type="entry name" value="Helix Hairpins"/>
    <property type="match status" value="1"/>
</dbReference>
<gene>
    <name evidence="10" type="ORF">FD09_GL000434</name>
</gene>
<dbReference type="PANTHER" id="PTHR30287:SF1">
    <property type="entry name" value="INNER MEMBRANE PROTEIN"/>
    <property type="match status" value="1"/>
</dbReference>
<keyword evidence="4 7" id="KW-1133">Transmembrane helix</keyword>
<dbReference type="OrthoDB" id="5137249at2"/>
<feature type="domain" description="MacB-like periplasmic core" evidence="9">
    <location>
        <begin position="955"/>
        <end position="1127"/>
    </location>
</feature>
<evidence type="ECO:0000256" key="6">
    <source>
        <dbReference type="SAM" id="Coils"/>
    </source>
</evidence>
<keyword evidence="2" id="KW-1003">Cell membrane</keyword>
<feature type="coiled-coil region" evidence="6">
    <location>
        <begin position="254"/>
        <end position="376"/>
    </location>
</feature>
<evidence type="ECO:0000256" key="5">
    <source>
        <dbReference type="ARBA" id="ARBA00023136"/>
    </source>
</evidence>
<comment type="caution">
    <text evidence="10">The sequence shown here is derived from an EMBL/GenBank/DDBJ whole genome shotgun (WGS) entry which is preliminary data.</text>
</comment>
<evidence type="ECO:0000256" key="3">
    <source>
        <dbReference type="ARBA" id="ARBA00022692"/>
    </source>
</evidence>
<organism evidence="10 11">
    <name type="scientific">Schleiferilactobacillus perolens DSM 12744</name>
    <dbReference type="NCBI Taxonomy" id="1423792"/>
    <lineage>
        <taxon>Bacteria</taxon>
        <taxon>Bacillati</taxon>
        <taxon>Bacillota</taxon>
        <taxon>Bacilli</taxon>
        <taxon>Lactobacillales</taxon>
        <taxon>Lactobacillaceae</taxon>
        <taxon>Schleiferilactobacillus</taxon>
    </lineage>
</organism>
<dbReference type="PATRIC" id="fig|1423792.3.peg.438"/>
<feature type="transmembrane region" description="Helical" evidence="7">
    <location>
        <begin position="1282"/>
        <end position="1300"/>
    </location>
</feature>
<keyword evidence="6" id="KW-0175">Coiled coil</keyword>
<dbReference type="Gene3D" id="1.10.287.1490">
    <property type="match status" value="1"/>
</dbReference>
<evidence type="ECO:0000259" key="8">
    <source>
        <dbReference type="Pfam" id="PF02687"/>
    </source>
</evidence>
<feature type="transmembrane region" description="Helical" evidence="7">
    <location>
        <begin position="954"/>
        <end position="974"/>
    </location>
</feature>
<feature type="transmembrane region" description="Helical" evidence="7">
    <location>
        <begin position="21"/>
        <end position="40"/>
    </location>
</feature>
<keyword evidence="5 7" id="KW-0472">Membrane</keyword>
<feature type="transmembrane region" description="Helical" evidence="7">
    <location>
        <begin position="833"/>
        <end position="856"/>
    </location>
</feature>
<feature type="transmembrane region" description="Helical" evidence="7">
    <location>
        <begin position="1188"/>
        <end position="1207"/>
    </location>
</feature>
<dbReference type="InterPro" id="IPR003838">
    <property type="entry name" value="ABC3_permease_C"/>
</dbReference>
<dbReference type="PANTHER" id="PTHR30287">
    <property type="entry name" value="MEMBRANE COMPONENT OF PREDICTED ABC SUPERFAMILY METABOLITE UPTAKE TRANSPORTER"/>
    <property type="match status" value="1"/>
</dbReference>
<feature type="transmembrane region" description="Helical" evidence="7">
    <location>
        <begin position="1241"/>
        <end position="1262"/>
    </location>
</feature>
<feature type="transmembrane region" description="Helical" evidence="7">
    <location>
        <begin position="780"/>
        <end position="803"/>
    </location>
</feature>
<feature type="coiled-coil region" evidence="6">
    <location>
        <begin position="472"/>
        <end position="622"/>
    </location>
</feature>
<reference evidence="10 11" key="1">
    <citation type="journal article" date="2015" name="Genome Announc.">
        <title>Expanding the biotechnology potential of lactobacilli through comparative genomics of 213 strains and associated genera.</title>
        <authorList>
            <person name="Sun Z."/>
            <person name="Harris H.M."/>
            <person name="McCann A."/>
            <person name="Guo C."/>
            <person name="Argimon S."/>
            <person name="Zhang W."/>
            <person name="Yang X."/>
            <person name="Jeffery I.B."/>
            <person name="Cooney J.C."/>
            <person name="Kagawa T.F."/>
            <person name="Liu W."/>
            <person name="Song Y."/>
            <person name="Salvetti E."/>
            <person name="Wrobel A."/>
            <person name="Rasinkangas P."/>
            <person name="Parkhill J."/>
            <person name="Rea M.C."/>
            <person name="O'Sullivan O."/>
            <person name="Ritari J."/>
            <person name="Douillard F.P."/>
            <person name="Paul Ross R."/>
            <person name="Yang R."/>
            <person name="Briner A.E."/>
            <person name="Felis G.E."/>
            <person name="de Vos W.M."/>
            <person name="Barrangou R."/>
            <person name="Klaenhammer T.R."/>
            <person name="Caufield P.W."/>
            <person name="Cui Y."/>
            <person name="Zhang H."/>
            <person name="O'Toole P.W."/>
        </authorList>
    </citation>
    <scope>NUCLEOTIDE SEQUENCE [LARGE SCALE GENOMIC DNA]</scope>
    <source>
        <strain evidence="10 11">DSM 12744</strain>
    </source>
</reference>
<keyword evidence="3 7" id="KW-0812">Transmembrane</keyword>
<dbReference type="Pfam" id="PF12704">
    <property type="entry name" value="MacB_PCD"/>
    <property type="match status" value="1"/>
</dbReference>
<evidence type="ECO:0000313" key="10">
    <source>
        <dbReference type="EMBL" id="KRL14774.1"/>
    </source>
</evidence>
<dbReference type="RefSeq" id="WP_057817770.1">
    <property type="nucleotide sequence ID" value="NZ_AZEC01000001.1"/>
</dbReference>
<evidence type="ECO:0000259" key="9">
    <source>
        <dbReference type="Pfam" id="PF12704"/>
    </source>
</evidence>
<dbReference type="GO" id="GO:0005886">
    <property type="term" value="C:plasma membrane"/>
    <property type="evidence" value="ECO:0007669"/>
    <property type="project" value="UniProtKB-SubCell"/>
</dbReference>
<protein>
    <submittedName>
        <fullName evidence="10">ABC superfamily ATP binding cassette transporter</fullName>
    </submittedName>
</protein>
<feature type="transmembrane region" description="Helical" evidence="7">
    <location>
        <begin position="876"/>
        <end position="901"/>
    </location>
</feature>
<evidence type="ECO:0000256" key="2">
    <source>
        <dbReference type="ARBA" id="ARBA00022475"/>
    </source>
</evidence>
<dbReference type="Pfam" id="PF02687">
    <property type="entry name" value="FtsX"/>
    <property type="match status" value="2"/>
</dbReference>
<comment type="subcellular location">
    <subcellularLocation>
        <location evidence="1">Cell membrane</location>
        <topology evidence="1">Multi-pass membrane protein</topology>
    </subcellularLocation>
</comment>
<evidence type="ECO:0000256" key="4">
    <source>
        <dbReference type="ARBA" id="ARBA00022989"/>
    </source>
</evidence>
<keyword evidence="11" id="KW-1185">Reference proteome</keyword>
<evidence type="ECO:0000256" key="7">
    <source>
        <dbReference type="SAM" id="Phobius"/>
    </source>
</evidence>
<evidence type="ECO:0000256" key="1">
    <source>
        <dbReference type="ARBA" id="ARBA00004651"/>
    </source>
</evidence>
<evidence type="ECO:0000313" key="11">
    <source>
        <dbReference type="Proteomes" id="UP000051330"/>
    </source>
</evidence>
<dbReference type="STRING" id="1423792.FD09_GL000434"/>
<name>A0A0R1N3A0_9LACO</name>
<proteinExistence type="predicted"/>
<dbReference type="EMBL" id="AZEC01000001">
    <property type="protein sequence ID" value="KRL14774.1"/>
    <property type="molecule type" value="Genomic_DNA"/>
</dbReference>
<dbReference type="Proteomes" id="UP000051330">
    <property type="component" value="Unassembled WGS sequence"/>
</dbReference>
<feature type="domain" description="ABC3 transporter permease C-terminal" evidence="8">
    <location>
        <begin position="788"/>
        <end position="903"/>
    </location>
</feature>
<feature type="domain" description="ABC3 transporter permease C-terminal" evidence="8">
    <location>
        <begin position="1191"/>
        <end position="1296"/>
    </location>
</feature>
<dbReference type="InterPro" id="IPR038766">
    <property type="entry name" value="Membrane_comp_ABC_pdt"/>
</dbReference>
<dbReference type="InterPro" id="IPR025857">
    <property type="entry name" value="MacB_PCD"/>
</dbReference>
<sequence>MRKKALWKDIRKSFSGSWGRFFSIMGLMLLGSFALVGLYVTGPDMRDTGTSYFNQYNTADVSVIADYGLDKNDVQTIKQAKGVRQAEFGYLKDVAIKGSTTSIRIYSAPQKVSQYQLVKGRLPKHSNEIALNAEQEKHYKIGQTYQVTEKADALGNKVLKTHAFKIVGFVHSSEMISDVNMGQSTSGSGSLQGYAVVPKNAFDSQFYMLARLTYQDTQGVDPYSTQYTKLLATHKNQLKTLLKNQPQKRLAAIKTQAQAKIDSGQKKIDAAKQKLIDTQKQLASAKTQIAAANTAIATNQAKLNTQVATAQSQINDGEKQLQSAQASFTSAESQLNSAKTQLANGQTTLTAKWTQLQAVKNQLASAQAQLVSSHQQLTSAAQALNQGKMQIADEYQQISVNQAKLNQAQTQIASSAKELAQQKALLDVKEAEYTQNLQTFTAKQKQWESANAALAEKQTALTKQKDALTDGKSQYETGISQLQAQIAELQKQLADPHLTDAQRAELNAQLTGANQKLNQIQAAYTAFMQDKYTPGMAQINQGEAQIDATAKELATAKTQLTESAQQLQEARTQLDASQTKYAAANQELTAAKAKLQENTAALTTAKNKLAASEQMLAGKEKEYNTGFAQYNQGVQDYNTGMGQYRNGLQTWLATAETLQQKSAAYQQNAAKIAQARTELQTKQSALTTAKSTLTAQQANGEQQLAAAKNTLATKEREYQDGLTKFNREKPAAKKKIAAAEKTLTEAKETLKHLSAPVYARDSRREVPWGDGYKIFGTISWIVDSLAAIFPIFLYFVAALVTITTMTRFVDEERINSGTLKALGYDNADVIKKFTIYGATASIIGTILGVALGHTLLPYIVYNAYRIGFTLPPIQLHIHWGVTIIAFILAILSTVVPAYYVARRELRDKPANLLLPKPPAAGSKIFLERIGFLWKRMSFTHKVTARNIFRYKKRIFMTIFGVAGSVALLFTGLAVQHSISGINQRQFGDLVHYDLIVAHTNYVPASQQNKINQLLAKKDVKEHTTIHYEQLTKVAGKANDTQQIKLIVPSDADTFNNYIRLINRQSQQKLSLQSNGVVISERLADLLGAKVGDTITLRDSNNTPRRMKVTGITEMYMGHFAFMSKTAYTQAFAKSFSTNADLVNLKDRSLRNTRKQSAQFMKLTGVAGVVQNTTLRSQISTIVNSLDKIMMVLIIVAGLLAIVILYNLTNINVSERMRELSTIKVLGFYDNEVTMYIYRETIILSLFGIIVGYGLGALLHRYILWAVPPDEVMFNPALGAMGFILPLLVVAVITLFLGFFVNHRLKNVDMLEALKSVD</sequence>
<feature type="coiled-coil region" evidence="6">
    <location>
        <begin position="655"/>
        <end position="749"/>
    </location>
</feature>
<accession>A0A0R1N3A0</accession>